<evidence type="ECO:0000313" key="1">
    <source>
        <dbReference type="EMBL" id="MFD2919906.1"/>
    </source>
</evidence>
<protein>
    <recommendedName>
        <fullName evidence="3">Calx-beta domain-containing protein</fullName>
    </recommendedName>
</protein>
<dbReference type="EMBL" id="JBHUOZ010000002">
    <property type="protein sequence ID" value="MFD2919906.1"/>
    <property type="molecule type" value="Genomic_DNA"/>
</dbReference>
<reference evidence="2" key="1">
    <citation type="journal article" date="2019" name="Int. J. Syst. Evol. Microbiol.">
        <title>The Global Catalogue of Microorganisms (GCM) 10K type strain sequencing project: providing services to taxonomists for standard genome sequencing and annotation.</title>
        <authorList>
            <consortium name="The Broad Institute Genomics Platform"/>
            <consortium name="The Broad Institute Genome Sequencing Center for Infectious Disease"/>
            <person name="Wu L."/>
            <person name="Ma J."/>
        </authorList>
    </citation>
    <scope>NUCLEOTIDE SEQUENCE [LARGE SCALE GENOMIC DNA]</scope>
    <source>
        <strain evidence="2">KCTC 23299</strain>
    </source>
</reference>
<dbReference type="RefSeq" id="WP_386097596.1">
    <property type="nucleotide sequence ID" value="NZ_JBHUOZ010000002.1"/>
</dbReference>
<dbReference type="Gene3D" id="2.60.40.2030">
    <property type="match status" value="1"/>
</dbReference>
<dbReference type="InterPro" id="IPR038081">
    <property type="entry name" value="CalX-like_sf"/>
</dbReference>
<dbReference type="SUPFAM" id="SSF141072">
    <property type="entry name" value="CalX-like"/>
    <property type="match status" value="1"/>
</dbReference>
<name>A0ABW6A5M5_9BACT</name>
<keyword evidence="2" id="KW-1185">Reference proteome</keyword>
<gene>
    <name evidence="1" type="ORF">ACFS6H_09325</name>
</gene>
<evidence type="ECO:0008006" key="3">
    <source>
        <dbReference type="Google" id="ProtNLM"/>
    </source>
</evidence>
<dbReference type="Proteomes" id="UP001597511">
    <property type="component" value="Unassembled WGS sequence"/>
</dbReference>
<sequence length="267" mass="28805">MRKYIYLLSILLISVIFVGNSCKKKDFTRPPELAKFLNTATLSYPVRDDAASVFKIAVGLTQPSSVNKTFTFTVSSPTGAVEGTQYTLPSKTITIPAGQTIDSISVKGLFNGYNGGRKDTLVFTLTSGDAPFFVGGTVAKVVLQQYCPFNINVFSGNFEVLRDDWEDYFPGDIVTLSVVGGKIRFDYPTPFNHQPLLIDVNPNTFATSVPLTAFGSYSATGTVYSAKSVADANSVVVPCDEKISVVLNFTAGSSNFGNGLLTLKKKH</sequence>
<evidence type="ECO:0000313" key="2">
    <source>
        <dbReference type="Proteomes" id="UP001597511"/>
    </source>
</evidence>
<accession>A0ABW6A5M5</accession>
<organism evidence="1 2">
    <name type="scientific">Terrimonas rubra</name>
    <dbReference type="NCBI Taxonomy" id="1035890"/>
    <lineage>
        <taxon>Bacteria</taxon>
        <taxon>Pseudomonadati</taxon>
        <taxon>Bacteroidota</taxon>
        <taxon>Chitinophagia</taxon>
        <taxon>Chitinophagales</taxon>
        <taxon>Chitinophagaceae</taxon>
        <taxon>Terrimonas</taxon>
    </lineage>
</organism>
<comment type="caution">
    <text evidence="1">The sequence shown here is derived from an EMBL/GenBank/DDBJ whole genome shotgun (WGS) entry which is preliminary data.</text>
</comment>
<proteinExistence type="predicted"/>